<feature type="region of interest" description="Disordered" evidence="1">
    <location>
        <begin position="1"/>
        <end position="112"/>
    </location>
</feature>
<feature type="region of interest" description="Disordered" evidence="1">
    <location>
        <begin position="125"/>
        <end position="168"/>
    </location>
</feature>
<proteinExistence type="predicted"/>
<comment type="caution">
    <text evidence="2">The sequence shown here is derived from an EMBL/GenBank/DDBJ whole genome shotgun (WGS) entry which is preliminary data.</text>
</comment>
<feature type="compositionally biased region" description="Basic and acidic residues" evidence="1">
    <location>
        <begin position="379"/>
        <end position="389"/>
    </location>
</feature>
<dbReference type="Proteomes" id="UP001385951">
    <property type="component" value="Unassembled WGS sequence"/>
</dbReference>
<feature type="compositionally biased region" description="Polar residues" evidence="1">
    <location>
        <begin position="20"/>
        <end position="31"/>
    </location>
</feature>
<dbReference type="EMBL" id="JASBNA010000002">
    <property type="protein sequence ID" value="KAK7694756.1"/>
    <property type="molecule type" value="Genomic_DNA"/>
</dbReference>
<accession>A0AAW0GY54</accession>
<feature type="compositionally biased region" description="Polar residues" evidence="1">
    <location>
        <begin position="239"/>
        <end position="255"/>
    </location>
</feature>
<evidence type="ECO:0000313" key="3">
    <source>
        <dbReference type="Proteomes" id="UP001385951"/>
    </source>
</evidence>
<feature type="compositionally biased region" description="Basic residues" evidence="1">
    <location>
        <begin position="1"/>
        <end position="10"/>
    </location>
</feature>
<feature type="compositionally biased region" description="Basic and acidic residues" evidence="1">
    <location>
        <begin position="128"/>
        <end position="139"/>
    </location>
</feature>
<evidence type="ECO:0000256" key="1">
    <source>
        <dbReference type="SAM" id="MobiDB-lite"/>
    </source>
</evidence>
<evidence type="ECO:0000313" key="2">
    <source>
        <dbReference type="EMBL" id="KAK7694756.1"/>
    </source>
</evidence>
<feature type="compositionally biased region" description="Basic and acidic residues" evidence="1">
    <location>
        <begin position="303"/>
        <end position="323"/>
    </location>
</feature>
<feature type="region of interest" description="Disordered" evidence="1">
    <location>
        <begin position="301"/>
        <end position="402"/>
    </location>
</feature>
<keyword evidence="3" id="KW-1185">Reference proteome</keyword>
<feature type="compositionally biased region" description="Basic residues" evidence="1">
    <location>
        <begin position="324"/>
        <end position="338"/>
    </location>
</feature>
<feature type="compositionally biased region" description="Basic residues" evidence="1">
    <location>
        <begin position="77"/>
        <end position="88"/>
    </location>
</feature>
<feature type="region of interest" description="Disordered" evidence="1">
    <location>
        <begin position="239"/>
        <end position="261"/>
    </location>
</feature>
<gene>
    <name evidence="2" type="ORF">QCA50_001944</name>
</gene>
<name>A0AAW0GY54_9APHY</name>
<reference evidence="2 3" key="1">
    <citation type="submission" date="2022-09" db="EMBL/GenBank/DDBJ databases">
        <authorList>
            <person name="Palmer J.M."/>
        </authorList>
    </citation>
    <scope>NUCLEOTIDE SEQUENCE [LARGE SCALE GENOMIC DNA]</scope>
    <source>
        <strain evidence="2 3">DSM 7382</strain>
    </source>
</reference>
<protein>
    <submittedName>
        <fullName evidence="2">Uncharacterized protein</fullName>
    </submittedName>
</protein>
<organism evidence="2 3">
    <name type="scientific">Cerrena zonata</name>
    <dbReference type="NCBI Taxonomy" id="2478898"/>
    <lineage>
        <taxon>Eukaryota</taxon>
        <taxon>Fungi</taxon>
        <taxon>Dikarya</taxon>
        <taxon>Basidiomycota</taxon>
        <taxon>Agaricomycotina</taxon>
        <taxon>Agaricomycetes</taxon>
        <taxon>Polyporales</taxon>
        <taxon>Cerrenaceae</taxon>
        <taxon>Cerrena</taxon>
    </lineage>
</organism>
<dbReference type="AlphaFoldDB" id="A0AAW0GY54"/>
<sequence length="402" mass="43461">MVKYIKPKPLSKRELKDIQRSPNLNSPQMQALSPAMPFPNSPFLDDNGCSLVESPSKDKVRKQRSGTMKAARERILPRARKSGGRHKPIAIPSTPSPPRTPIIPSDTDSGCESEFTAMINSAKNRIRQSADKMREDGSKLHKLKASSTGDSLLDEATKSDQYLSPGRKRRVNLLRKKASGSPCISRSPSIAVSGSGSSPVFSISFGDPSSSFEVLLHSSASSSSQLAAPTPRTFVRSKANTRGQNTRTLGTTSGPNKGMPFDESGQVTLTLRSFTAADMVKYGMSGLGLSATNVLEMTFEPDSATKESKEVPAEGTENRGEAKKKPKSKKKKKKRARSRAVSVCGSPALPANLVAEQEPSASRGTSPKPKLSAHPCCPDSERHWYEVEGKLSQSQARESRHQ</sequence>